<keyword evidence="1" id="KW-0812">Transmembrane</keyword>
<dbReference type="OrthoDB" id="41339at10239"/>
<evidence type="ECO:0000313" key="3">
    <source>
        <dbReference type="Proteomes" id="UP000204231"/>
    </source>
</evidence>
<accession>A0A1C9EGY6</accession>
<dbReference type="GeneID" id="29066400"/>
<evidence type="ECO:0000313" key="2">
    <source>
        <dbReference type="EMBL" id="AON96753.1"/>
    </source>
</evidence>
<dbReference type="EMBL" id="KX752698">
    <property type="protein sequence ID" value="AON96753.1"/>
    <property type="molecule type" value="Genomic_DNA"/>
</dbReference>
<evidence type="ECO:0000256" key="1">
    <source>
        <dbReference type="SAM" id="Phobius"/>
    </source>
</evidence>
<protein>
    <submittedName>
        <fullName evidence="2">Uncharacterized protein</fullName>
    </submittedName>
</protein>
<reference evidence="2 3" key="1">
    <citation type="submission" date="2016-08" db="EMBL/GenBank/DDBJ databases">
        <authorList>
            <person name="Acevedo E."/>
            <person name="Azhar M."/>
            <person name="Golebiewska U.P."/>
            <person name="Grzywna D."/>
            <person name="Guardiola R."/>
            <person name="Jackson O."/>
            <person name="John N."/>
            <person name="Kanavatsas C."/>
            <person name="Khan S."/>
            <person name="Leong J."/>
            <person name="Mansilla E."/>
            <person name="Muladjanov Y."/>
            <person name="Nouel J."/>
            <person name="Oh S."/>
            <person name="Oppedisano M."/>
            <person name="Sajid A."/>
            <person name="Samper M."/>
            <person name="Ugbeva O."/>
            <person name="Delesalle V.A."/>
            <person name="Garlena R.A."/>
            <person name="Russell D.A."/>
            <person name="Pope W.H."/>
            <person name="Jacobs-Sera D."/>
            <person name="Hendrix R.W."/>
            <person name="Hatfull G.F."/>
        </authorList>
    </citation>
    <scope>NUCLEOTIDE SEQUENCE [LARGE SCALE GENOMIC DNA]</scope>
</reference>
<organism evidence="2 3">
    <name type="scientific">Mycobacterium phage Tonenili</name>
    <dbReference type="NCBI Taxonomy" id="1891703"/>
    <lineage>
        <taxon>Viruses</taxon>
        <taxon>Duplodnaviria</taxon>
        <taxon>Heunggongvirae</taxon>
        <taxon>Uroviricota</taxon>
        <taxon>Caudoviricetes</taxon>
        <taxon>Ceeclamvirinae</taxon>
        <taxon>Bixzunavirus</taxon>
        <taxon>Bixzunavirus tonenili</taxon>
    </lineage>
</organism>
<name>A0A1C9EGY6_9CAUD</name>
<keyword evidence="1" id="KW-1133">Transmembrane helix</keyword>
<dbReference type="KEGG" id="vg:29066400"/>
<gene>
    <name evidence="2" type="ORF">SEA_TONENILI_2</name>
</gene>
<proteinExistence type="predicted"/>
<feature type="transmembrane region" description="Helical" evidence="1">
    <location>
        <begin position="9"/>
        <end position="28"/>
    </location>
</feature>
<dbReference type="Proteomes" id="UP000204231">
    <property type="component" value="Segment"/>
</dbReference>
<sequence length="65" mass="7244">MTTYRQKAQIAFVISMFAAVISLVSWGIDNRLQDEKSPRPCHSPVDYNYPDGSLSHTYTHTAGGL</sequence>
<dbReference type="RefSeq" id="YP_009287866.1">
    <property type="nucleotide sequence ID" value="NC_031080.1"/>
</dbReference>
<keyword evidence="3" id="KW-1185">Reference proteome</keyword>
<keyword evidence="1" id="KW-0472">Membrane</keyword>